<accession>A0A6H5GS02</accession>
<protein>
    <submittedName>
        <fullName evidence="1">Uncharacterized protein</fullName>
    </submittedName>
</protein>
<proteinExistence type="predicted"/>
<name>A0A6H5GS02_9HEMI</name>
<dbReference type="EMBL" id="CADCXU010016595">
    <property type="protein sequence ID" value="CAB0005735.1"/>
    <property type="molecule type" value="Genomic_DNA"/>
</dbReference>
<evidence type="ECO:0000313" key="1">
    <source>
        <dbReference type="EMBL" id="CAB0005735.1"/>
    </source>
</evidence>
<sequence length="130" mass="14604">MDRTSRPVFDVHQHPIIIRHHGSSTPESGKLIERQRRAVDFRSLWRTSGGSQGLQMTRSPAGQSEEAGLSRKALLLRYRGFPLPAIRQLPTLGVVAGLTSRFFSSVSFLTQPGDCWPKWWTYALDNPTEG</sequence>
<dbReference type="Proteomes" id="UP000479000">
    <property type="component" value="Unassembled WGS sequence"/>
</dbReference>
<gene>
    <name evidence="1" type="ORF">NTEN_LOCUS11212</name>
</gene>
<keyword evidence="2" id="KW-1185">Reference proteome</keyword>
<dbReference type="AlphaFoldDB" id="A0A6H5GS02"/>
<organism evidence="1 2">
    <name type="scientific">Nesidiocoris tenuis</name>
    <dbReference type="NCBI Taxonomy" id="355587"/>
    <lineage>
        <taxon>Eukaryota</taxon>
        <taxon>Metazoa</taxon>
        <taxon>Ecdysozoa</taxon>
        <taxon>Arthropoda</taxon>
        <taxon>Hexapoda</taxon>
        <taxon>Insecta</taxon>
        <taxon>Pterygota</taxon>
        <taxon>Neoptera</taxon>
        <taxon>Paraneoptera</taxon>
        <taxon>Hemiptera</taxon>
        <taxon>Heteroptera</taxon>
        <taxon>Panheteroptera</taxon>
        <taxon>Cimicomorpha</taxon>
        <taxon>Miridae</taxon>
        <taxon>Dicyphina</taxon>
        <taxon>Nesidiocoris</taxon>
    </lineage>
</organism>
<evidence type="ECO:0000313" key="2">
    <source>
        <dbReference type="Proteomes" id="UP000479000"/>
    </source>
</evidence>
<reference evidence="1 2" key="1">
    <citation type="submission" date="2020-02" db="EMBL/GenBank/DDBJ databases">
        <authorList>
            <person name="Ferguson B K."/>
        </authorList>
    </citation>
    <scope>NUCLEOTIDE SEQUENCE [LARGE SCALE GENOMIC DNA]</scope>
</reference>